<comment type="caution">
    <text evidence="8">The sequence shown here is derived from an EMBL/GenBank/DDBJ whole genome shotgun (WGS) entry which is preliminary data.</text>
</comment>
<dbReference type="InterPro" id="IPR045877">
    <property type="entry name" value="ZFP36-like"/>
</dbReference>
<feature type="domain" description="C3H1-type" evidence="7">
    <location>
        <begin position="221"/>
        <end position="249"/>
    </location>
</feature>
<dbReference type="AlphaFoldDB" id="A0A843V7Q2"/>
<dbReference type="InterPro" id="IPR036855">
    <property type="entry name" value="Znf_CCCH_sf"/>
</dbReference>
<evidence type="ECO:0000256" key="3">
    <source>
        <dbReference type="ARBA" id="ARBA00022771"/>
    </source>
</evidence>
<protein>
    <recommendedName>
        <fullName evidence="7">C3H1-type domain-containing protein</fullName>
    </recommendedName>
</protein>
<dbReference type="PANTHER" id="PTHR12547:SF162">
    <property type="entry name" value="ZINC FINGER CCCH DOMAIN-CONTAINING PROTEIN 15"/>
    <property type="match status" value="1"/>
</dbReference>
<dbReference type="InterPro" id="IPR000571">
    <property type="entry name" value="Znf_CCCH"/>
</dbReference>
<keyword evidence="6" id="KW-0175">Coiled coil</keyword>
<evidence type="ECO:0000313" key="8">
    <source>
        <dbReference type="EMBL" id="MQL89790.1"/>
    </source>
</evidence>
<evidence type="ECO:0000259" key="7">
    <source>
        <dbReference type="PROSITE" id="PS50103"/>
    </source>
</evidence>
<organism evidence="8 9">
    <name type="scientific">Colocasia esculenta</name>
    <name type="common">Wild taro</name>
    <name type="synonym">Arum esculentum</name>
    <dbReference type="NCBI Taxonomy" id="4460"/>
    <lineage>
        <taxon>Eukaryota</taxon>
        <taxon>Viridiplantae</taxon>
        <taxon>Streptophyta</taxon>
        <taxon>Embryophyta</taxon>
        <taxon>Tracheophyta</taxon>
        <taxon>Spermatophyta</taxon>
        <taxon>Magnoliopsida</taxon>
        <taxon>Liliopsida</taxon>
        <taxon>Araceae</taxon>
        <taxon>Aroideae</taxon>
        <taxon>Colocasieae</taxon>
        <taxon>Colocasia</taxon>
    </lineage>
</organism>
<dbReference type="Gene3D" id="4.10.1000.10">
    <property type="entry name" value="Zinc finger, CCCH-type"/>
    <property type="match status" value="1"/>
</dbReference>
<accession>A0A843V7Q2</accession>
<dbReference type="PANTHER" id="PTHR12547">
    <property type="entry name" value="CCCH ZINC FINGER/TIS11-RELATED"/>
    <property type="match status" value="1"/>
</dbReference>
<name>A0A843V7Q2_COLES</name>
<keyword evidence="2" id="KW-0677">Repeat</keyword>
<dbReference type="EMBL" id="NMUH01001178">
    <property type="protein sequence ID" value="MQL89790.1"/>
    <property type="molecule type" value="Genomic_DNA"/>
</dbReference>
<evidence type="ECO:0000256" key="6">
    <source>
        <dbReference type="SAM" id="Coils"/>
    </source>
</evidence>
<keyword evidence="1 5" id="KW-0479">Metal-binding</keyword>
<proteinExistence type="predicted"/>
<dbReference type="OrthoDB" id="410307at2759"/>
<keyword evidence="4 5" id="KW-0862">Zinc</keyword>
<dbReference type="GO" id="GO:0008270">
    <property type="term" value="F:zinc ion binding"/>
    <property type="evidence" value="ECO:0007669"/>
    <property type="project" value="UniProtKB-KW"/>
</dbReference>
<dbReference type="PROSITE" id="PS50103">
    <property type="entry name" value="ZF_C3H1"/>
    <property type="match status" value="1"/>
</dbReference>
<evidence type="ECO:0000313" key="9">
    <source>
        <dbReference type="Proteomes" id="UP000652761"/>
    </source>
</evidence>
<evidence type="ECO:0000256" key="4">
    <source>
        <dbReference type="ARBA" id="ARBA00022833"/>
    </source>
</evidence>
<keyword evidence="3 5" id="KW-0863">Zinc-finger</keyword>
<evidence type="ECO:0000256" key="2">
    <source>
        <dbReference type="ARBA" id="ARBA00022737"/>
    </source>
</evidence>
<keyword evidence="9" id="KW-1185">Reference proteome</keyword>
<dbReference type="SMART" id="SM00356">
    <property type="entry name" value="ZnF_C3H1"/>
    <property type="match status" value="1"/>
</dbReference>
<feature type="zinc finger region" description="C3H1-type" evidence="5">
    <location>
        <begin position="221"/>
        <end position="249"/>
    </location>
</feature>
<dbReference type="GO" id="GO:0003729">
    <property type="term" value="F:mRNA binding"/>
    <property type="evidence" value="ECO:0007669"/>
    <property type="project" value="InterPro"/>
</dbReference>
<evidence type="ECO:0000256" key="1">
    <source>
        <dbReference type="ARBA" id="ARBA00022723"/>
    </source>
</evidence>
<gene>
    <name evidence="8" type="ORF">Taro_022371</name>
</gene>
<sequence>MAYPSLFSSKKSSPFPFSNQLRYSTSVSLTPSSVSCEDESNEIAATEHRLYLARLTLQYEEMLDRYELCLSHLEEAVEKAEALRLDNAKLRIANAELARRLSFLSPYGKRGSGGGLMEASPGYPSNLVSELHRLHLGSDSPPSNSCPTRVPDYRQENRLTRKAPFPEQRSTLPKSISIRSSGYMKVPASSRNGRTRVFNPVLLGSFAHGIAELRPVIRHPRYKTEICRMILSGGTCPYGHRCHFRHALTPEDYGLPGTNI</sequence>
<dbReference type="Proteomes" id="UP000652761">
    <property type="component" value="Unassembled WGS sequence"/>
</dbReference>
<reference evidence="8" key="1">
    <citation type="submission" date="2017-07" db="EMBL/GenBank/DDBJ databases">
        <title>Taro Niue Genome Assembly and Annotation.</title>
        <authorList>
            <person name="Atibalentja N."/>
            <person name="Keating K."/>
            <person name="Fields C.J."/>
        </authorList>
    </citation>
    <scope>NUCLEOTIDE SEQUENCE</scope>
    <source>
        <strain evidence="8">Niue_2</strain>
        <tissue evidence="8">Leaf</tissue>
    </source>
</reference>
<dbReference type="FunFam" id="4.10.1000.10:FF:000002">
    <property type="entry name" value="Zinc finger protein 36, C3H1 type-like 1"/>
    <property type="match status" value="1"/>
</dbReference>
<evidence type="ECO:0000256" key="5">
    <source>
        <dbReference type="PROSITE-ProRule" id="PRU00723"/>
    </source>
</evidence>
<dbReference type="SUPFAM" id="SSF90229">
    <property type="entry name" value="CCCH zinc finger"/>
    <property type="match status" value="1"/>
</dbReference>
<feature type="coiled-coil region" evidence="6">
    <location>
        <begin position="63"/>
        <end position="100"/>
    </location>
</feature>